<keyword evidence="1" id="KW-0472">Membrane</keyword>
<gene>
    <name evidence="2" type="ORF">GNY86_16300</name>
</gene>
<keyword evidence="1" id="KW-0812">Transmembrane</keyword>
<sequence length="81" mass="9438">MTQCELALELSNTTSYVYLILGFFGGFLFSMFLVSKVKKKPKFIDFCTGQGIKRLYRIGPHYYTKDDYDKNLDARKTYGEI</sequence>
<name>A0A6I4HQ25_ACIBA</name>
<evidence type="ECO:0000313" key="3">
    <source>
        <dbReference type="Proteomes" id="UP000439424"/>
    </source>
</evidence>
<organism evidence="2 3">
    <name type="scientific">Acinetobacter baumannii</name>
    <dbReference type="NCBI Taxonomy" id="470"/>
    <lineage>
        <taxon>Bacteria</taxon>
        <taxon>Pseudomonadati</taxon>
        <taxon>Pseudomonadota</taxon>
        <taxon>Gammaproteobacteria</taxon>
        <taxon>Moraxellales</taxon>
        <taxon>Moraxellaceae</taxon>
        <taxon>Acinetobacter</taxon>
        <taxon>Acinetobacter calcoaceticus/baumannii complex</taxon>
    </lineage>
</organism>
<evidence type="ECO:0000313" key="2">
    <source>
        <dbReference type="EMBL" id="MVM93095.1"/>
    </source>
</evidence>
<reference evidence="2 3" key="1">
    <citation type="submission" date="2019-11" db="EMBL/GenBank/DDBJ databases">
        <title>Multidrug-resistant Acinetobacter baumannii moving toward extensively drug-resistant over fifteen years in South of Brazil.</title>
        <authorList>
            <person name="Fedrigo N.H."/>
            <person name="Cerdeira L."/>
            <person name="Fuga B."/>
            <person name="Marini P.V.B."/>
            <person name="Shinohara D.R."/>
            <person name="Carrara-Marroni F.E."/>
            <person name="Lincopan N."/>
            <person name="Tognim M.C.B."/>
        </authorList>
    </citation>
    <scope>NUCLEOTIDE SEQUENCE [LARGE SCALE GENOMIC DNA]</scope>
    <source>
        <strain evidence="2 3">Ac576</strain>
    </source>
</reference>
<comment type="caution">
    <text evidence="2">The sequence shown here is derived from an EMBL/GenBank/DDBJ whole genome shotgun (WGS) entry which is preliminary data.</text>
</comment>
<proteinExistence type="predicted"/>
<evidence type="ECO:0000256" key="1">
    <source>
        <dbReference type="SAM" id="Phobius"/>
    </source>
</evidence>
<feature type="transmembrane region" description="Helical" evidence="1">
    <location>
        <begin position="16"/>
        <end position="34"/>
    </location>
</feature>
<keyword evidence="1" id="KW-1133">Transmembrane helix</keyword>
<protein>
    <submittedName>
        <fullName evidence="2">Uncharacterized protein</fullName>
    </submittedName>
</protein>
<dbReference type="AlphaFoldDB" id="A0A6I4HQ25"/>
<dbReference type="RefSeq" id="WP_004909672.1">
    <property type="nucleotide sequence ID" value="NZ_JABLUZ010000001.1"/>
</dbReference>
<accession>A0A6I4HQ25</accession>
<dbReference type="EMBL" id="WPIP01000160">
    <property type="protein sequence ID" value="MVM93095.1"/>
    <property type="molecule type" value="Genomic_DNA"/>
</dbReference>
<dbReference type="Proteomes" id="UP000439424">
    <property type="component" value="Unassembled WGS sequence"/>
</dbReference>